<accession>A0A9P6XIP8</accession>
<evidence type="ECO:0000313" key="1">
    <source>
        <dbReference type="EMBL" id="KAG1314479.1"/>
    </source>
</evidence>
<name>A0A9P6XIP8_RHIOR</name>
<gene>
    <name evidence="1" type="ORF">G6F64_001429</name>
</gene>
<dbReference type="Proteomes" id="UP000716291">
    <property type="component" value="Unassembled WGS sequence"/>
</dbReference>
<organism evidence="1 2">
    <name type="scientific">Rhizopus oryzae</name>
    <name type="common">Mucormycosis agent</name>
    <name type="synonym">Rhizopus arrhizus var. delemar</name>
    <dbReference type="NCBI Taxonomy" id="64495"/>
    <lineage>
        <taxon>Eukaryota</taxon>
        <taxon>Fungi</taxon>
        <taxon>Fungi incertae sedis</taxon>
        <taxon>Mucoromycota</taxon>
        <taxon>Mucoromycotina</taxon>
        <taxon>Mucoromycetes</taxon>
        <taxon>Mucorales</taxon>
        <taxon>Mucorineae</taxon>
        <taxon>Rhizopodaceae</taxon>
        <taxon>Rhizopus</taxon>
    </lineage>
</organism>
<dbReference type="EMBL" id="JAANQT010000108">
    <property type="protein sequence ID" value="KAG1314479.1"/>
    <property type="molecule type" value="Genomic_DNA"/>
</dbReference>
<proteinExistence type="predicted"/>
<protein>
    <submittedName>
        <fullName evidence="1">Uncharacterized protein</fullName>
    </submittedName>
</protein>
<evidence type="ECO:0000313" key="2">
    <source>
        <dbReference type="Proteomes" id="UP000716291"/>
    </source>
</evidence>
<reference evidence="1" key="1">
    <citation type="journal article" date="2020" name="Microb. Genom.">
        <title>Genetic diversity of clinical and environmental Mucorales isolates obtained from an investigation of mucormycosis cases among solid organ transplant recipients.</title>
        <authorList>
            <person name="Nguyen M.H."/>
            <person name="Kaul D."/>
            <person name="Muto C."/>
            <person name="Cheng S.J."/>
            <person name="Richter R.A."/>
            <person name="Bruno V.M."/>
            <person name="Liu G."/>
            <person name="Beyhan S."/>
            <person name="Sundermann A.J."/>
            <person name="Mounaud S."/>
            <person name="Pasculle A.W."/>
            <person name="Nierman W.C."/>
            <person name="Driscoll E."/>
            <person name="Cumbie R."/>
            <person name="Clancy C.J."/>
            <person name="Dupont C.L."/>
        </authorList>
    </citation>
    <scope>NUCLEOTIDE SEQUENCE</scope>
    <source>
        <strain evidence="1">GL11</strain>
    </source>
</reference>
<sequence length="140" mass="16531">MEKKTEKYRRICEVVKPQEVQNAEDTLVNSRSLDSQVFEEYLRNSALATELLQRHYTETTANHLTTYLLHRKLKLFKYIRRQKVSKDIVAKLKSKFGNNAVFVMCNYSAPNIRHQEPVRGVGFRRLLKKHGFLVYLIEES</sequence>
<keyword evidence="2" id="KW-1185">Reference proteome</keyword>
<dbReference type="AlphaFoldDB" id="A0A9P6XIP8"/>
<comment type="caution">
    <text evidence="1">The sequence shown here is derived from an EMBL/GenBank/DDBJ whole genome shotgun (WGS) entry which is preliminary data.</text>
</comment>